<sequence length="203" mass="22256">MASTNEALCCRAWRVAKTLFFITNMLASLLLVCAPPLLVVLVDLLLPSTLLVAVNGPVSSSPSFSSQLKAFRFRDSLVDLPLVSLTRSLLILCSYLCCNGWEPYLGVTGVCAGASAGYVLVKAIAMFWPDPVFGVKEGSRVEALFLSSLTLAMAHVVVAYRTSCRERRKLVVYKIDVEAVSTNQFRNEILLNLQLLDFMVIIC</sequence>
<feature type="transmembrane region" description="Helical" evidence="1">
    <location>
        <begin position="105"/>
        <end position="128"/>
    </location>
</feature>
<gene>
    <name evidence="2" type="ORF">IEQ34_006371</name>
</gene>
<accession>A0AAV7HFA1</accession>
<feature type="transmembrane region" description="Helical" evidence="1">
    <location>
        <begin position="21"/>
        <end position="42"/>
    </location>
</feature>
<evidence type="ECO:0000313" key="2">
    <source>
        <dbReference type="EMBL" id="KAH0466268.1"/>
    </source>
</evidence>
<feature type="transmembrane region" description="Helical" evidence="1">
    <location>
        <begin position="80"/>
        <end position="98"/>
    </location>
</feature>
<feature type="transmembrane region" description="Helical" evidence="1">
    <location>
        <begin position="143"/>
        <end position="160"/>
    </location>
</feature>
<dbReference type="EMBL" id="JAGFBR010000006">
    <property type="protein sequence ID" value="KAH0466268.1"/>
    <property type="molecule type" value="Genomic_DNA"/>
</dbReference>
<keyword evidence="1" id="KW-0472">Membrane</keyword>
<keyword evidence="3" id="KW-1185">Reference proteome</keyword>
<name>A0AAV7HFA1_DENCH</name>
<dbReference type="PANTHER" id="PTHR34953:SF1">
    <property type="entry name" value="ALPHA_BETA HYDROLASE RELATED PROTEIN"/>
    <property type="match status" value="1"/>
</dbReference>
<keyword evidence="1" id="KW-1133">Transmembrane helix</keyword>
<dbReference type="Proteomes" id="UP000775213">
    <property type="component" value="Unassembled WGS sequence"/>
</dbReference>
<dbReference type="AlphaFoldDB" id="A0AAV7HFA1"/>
<proteinExistence type="predicted"/>
<keyword evidence="1" id="KW-0812">Transmembrane</keyword>
<protein>
    <submittedName>
        <fullName evidence="2">Uncharacterized protein</fullName>
    </submittedName>
</protein>
<evidence type="ECO:0000256" key="1">
    <source>
        <dbReference type="SAM" id="Phobius"/>
    </source>
</evidence>
<reference evidence="2 3" key="1">
    <citation type="journal article" date="2021" name="Hortic Res">
        <title>Chromosome-scale assembly of the Dendrobium chrysotoxum genome enhances the understanding of orchid evolution.</title>
        <authorList>
            <person name="Zhang Y."/>
            <person name="Zhang G.Q."/>
            <person name="Zhang D."/>
            <person name="Liu X.D."/>
            <person name="Xu X.Y."/>
            <person name="Sun W.H."/>
            <person name="Yu X."/>
            <person name="Zhu X."/>
            <person name="Wang Z.W."/>
            <person name="Zhao X."/>
            <person name="Zhong W.Y."/>
            <person name="Chen H."/>
            <person name="Yin W.L."/>
            <person name="Huang T."/>
            <person name="Niu S.C."/>
            <person name="Liu Z.J."/>
        </authorList>
    </citation>
    <scope>NUCLEOTIDE SEQUENCE [LARGE SCALE GENOMIC DNA]</scope>
    <source>
        <strain evidence="2">Lindl</strain>
    </source>
</reference>
<dbReference type="PANTHER" id="PTHR34953">
    <property type="entry name" value="ALPHA/BETA HYDROLASE RELATED PROTEIN"/>
    <property type="match status" value="1"/>
</dbReference>
<evidence type="ECO:0000313" key="3">
    <source>
        <dbReference type="Proteomes" id="UP000775213"/>
    </source>
</evidence>
<comment type="caution">
    <text evidence="2">The sequence shown here is derived from an EMBL/GenBank/DDBJ whole genome shotgun (WGS) entry which is preliminary data.</text>
</comment>
<organism evidence="2 3">
    <name type="scientific">Dendrobium chrysotoxum</name>
    <name type="common">Orchid</name>
    <dbReference type="NCBI Taxonomy" id="161865"/>
    <lineage>
        <taxon>Eukaryota</taxon>
        <taxon>Viridiplantae</taxon>
        <taxon>Streptophyta</taxon>
        <taxon>Embryophyta</taxon>
        <taxon>Tracheophyta</taxon>
        <taxon>Spermatophyta</taxon>
        <taxon>Magnoliopsida</taxon>
        <taxon>Liliopsida</taxon>
        <taxon>Asparagales</taxon>
        <taxon>Orchidaceae</taxon>
        <taxon>Epidendroideae</taxon>
        <taxon>Malaxideae</taxon>
        <taxon>Dendrobiinae</taxon>
        <taxon>Dendrobium</taxon>
    </lineage>
</organism>